<dbReference type="GeneTree" id="ENSGT00390000013956"/>
<dbReference type="Pfam" id="PF06220">
    <property type="entry name" value="zf-U1"/>
    <property type="match status" value="1"/>
</dbReference>
<proteinExistence type="predicted"/>
<dbReference type="PANTHER" id="PTHR13173">
    <property type="entry name" value="WW DOMAIN BINDING PROTEIN 4"/>
    <property type="match status" value="1"/>
</dbReference>
<keyword evidence="4" id="KW-0862">Zinc</keyword>
<dbReference type="PANTHER" id="PTHR13173:SF10">
    <property type="entry name" value="WW DOMAIN-BINDING PROTEIN 4"/>
    <property type="match status" value="1"/>
</dbReference>
<feature type="compositionally biased region" description="Low complexity" evidence="6">
    <location>
        <begin position="226"/>
        <end position="242"/>
    </location>
</feature>
<dbReference type="OrthoDB" id="191651at2759"/>
<dbReference type="STRING" id="144197.ENSSPAP00000001139"/>
<dbReference type="PROSITE" id="PS50020">
    <property type="entry name" value="WW_DOMAIN_2"/>
    <property type="match status" value="2"/>
</dbReference>
<dbReference type="InterPro" id="IPR040023">
    <property type="entry name" value="WBP4"/>
</dbReference>
<gene>
    <name evidence="11" type="primary">wbp4</name>
</gene>
<feature type="domain" description="Matrin-type" evidence="8">
    <location>
        <begin position="11"/>
        <end position="42"/>
    </location>
</feature>
<dbReference type="GO" id="GO:0000398">
    <property type="term" value="P:mRNA splicing, via spliceosome"/>
    <property type="evidence" value="ECO:0007669"/>
    <property type="project" value="InterPro"/>
</dbReference>
<evidence type="ECO:0000313" key="10">
    <source>
        <dbReference type="Proteomes" id="UP000694891"/>
    </source>
</evidence>
<name>A0A3B4Z382_9TELE</name>
<dbReference type="Ensembl" id="ENSSPAT00000001158.1">
    <property type="protein sequence ID" value="ENSSPAP00000001139.1"/>
    <property type="gene ID" value="ENSSPAG00000000884.1"/>
</dbReference>
<evidence type="ECO:0000313" key="11">
    <source>
        <dbReference type="RefSeq" id="XP_008299990.1"/>
    </source>
</evidence>
<dbReference type="GeneID" id="103372192"/>
<keyword evidence="3" id="KW-0863">Zinc-finger</keyword>
<dbReference type="CTD" id="11193"/>
<evidence type="ECO:0000256" key="5">
    <source>
        <dbReference type="ARBA" id="ARBA00023242"/>
    </source>
</evidence>
<accession>A0A3B4Z382</accession>
<sequence length="427" mass="47749">MADYWKSQPRKFCQYCKCWIADNKPSIEFHERGKNHKENVAAKITEIKKKSIEKAKQEERMSKQFAAMEEAALKAYEEDLKRMERESEGSSSPVQATPQPKPQPKPQVKPQSKKQQKKEAKAHKKARQQTEMEVWVEGLSDDGHTYYYNTVTGESQWEAPAGFQGQSSASVQSEQPESSSGCAWMEAVSPEGFTYYYNTETGESSWEKPSDYPLEPPGTSSGPIIEAESQAESQEGSQEEPSNPQPEPLSGEEESSNGASASQEAEVPEQASQQPKVPKISFRKRKAEAEPSEKEGEDKASDDAPKEEDKEAKKEEEAQSSTAEPEKTEEPVTQRVVQAKRPKTANPYGVWEKIQEEEDPYAKVDLQLPQVEGTTASAPAELPPEPKPKFKERVITSLGEEGGPASFRKNKTQNGKSRSLRQRDNDD</sequence>
<dbReference type="GO" id="GO:0008270">
    <property type="term" value="F:zinc ion binding"/>
    <property type="evidence" value="ECO:0007669"/>
    <property type="project" value="UniProtKB-KW"/>
</dbReference>
<feature type="compositionally biased region" description="Basic and acidic residues" evidence="6">
    <location>
        <begin position="76"/>
        <end position="88"/>
    </location>
</feature>
<evidence type="ECO:0000259" key="7">
    <source>
        <dbReference type="PROSITE" id="PS50020"/>
    </source>
</evidence>
<feature type="region of interest" description="Disordered" evidence="6">
    <location>
        <begin position="76"/>
        <end position="136"/>
    </location>
</feature>
<feature type="domain" description="WW" evidence="7">
    <location>
        <begin position="184"/>
        <end position="211"/>
    </location>
</feature>
<feature type="compositionally biased region" description="Low complexity" evidence="6">
    <location>
        <begin position="256"/>
        <end position="265"/>
    </location>
</feature>
<feature type="compositionally biased region" description="Polar residues" evidence="6">
    <location>
        <begin position="164"/>
        <end position="181"/>
    </location>
</feature>
<dbReference type="Gene3D" id="2.20.70.10">
    <property type="match status" value="2"/>
</dbReference>
<protein>
    <submittedName>
        <fullName evidence="9 11">WW domain-binding protein 4</fullName>
    </submittedName>
</protein>
<evidence type="ECO:0000313" key="9">
    <source>
        <dbReference type="Ensembl" id="ENSSPAP00000001139.1"/>
    </source>
</evidence>
<evidence type="ECO:0000256" key="6">
    <source>
        <dbReference type="SAM" id="MobiDB-lite"/>
    </source>
</evidence>
<keyword evidence="5" id="KW-0539">Nucleus</keyword>
<dbReference type="SMART" id="SM00451">
    <property type="entry name" value="ZnF_U1"/>
    <property type="match status" value="1"/>
</dbReference>
<evidence type="ECO:0000256" key="3">
    <source>
        <dbReference type="ARBA" id="ARBA00022771"/>
    </source>
</evidence>
<feature type="compositionally biased region" description="Basic and acidic residues" evidence="6">
    <location>
        <begin position="384"/>
        <end position="394"/>
    </location>
</feature>
<dbReference type="SUPFAM" id="SSF51045">
    <property type="entry name" value="WW domain"/>
    <property type="match status" value="2"/>
</dbReference>
<feature type="compositionally biased region" description="Basic and acidic residues" evidence="6">
    <location>
        <begin position="287"/>
        <end position="317"/>
    </location>
</feature>
<dbReference type="Pfam" id="PF00397">
    <property type="entry name" value="WW"/>
    <property type="match status" value="2"/>
</dbReference>
<keyword evidence="2" id="KW-0479">Metal-binding</keyword>
<dbReference type="SUPFAM" id="SSF57667">
    <property type="entry name" value="beta-beta-alpha zinc fingers"/>
    <property type="match status" value="1"/>
</dbReference>
<dbReference type="InterPro" id="IPR003604">
    <property type="entry name" value="Matrin/U1-like-C_Znf_C2H2"/>
</dbReference>
<feature type="compositionally biased region" description="Basic residues" evidence="6">
    <location>
        <begin position="111"/>
        <end position="127"/>
    </location>
</feature>
<evidence type="ECO:0000259" key="8">
    <source>
        <dbReference type="PROSITE" id="PS50171"/>
    </source>
</evidence>
<dbReference type="InterPro" id="IPR036020">
    <property type="entry name" value="WW_dom_sf"/>
</dbReference>
<dbReference type="PROSITE" id="PS50171">
    <property type="entry name" value="ZF_MATRIN"/>
    <property type="match status" value="1"/>
</dbReference>
<feature type="domain" description="WW" evidence="7">
    <location>
        <begin position="135"/>
        <end position="162"/>
    </location>
</feature>
<feature type="region of interest" description="Disordered" evidence="6">
    <location>
        <begin position="158"/>
        <end position="185"/>
    </location>
</feature>
<dbReference type="GO" id="GO:0071011">
    <property type="term" value="C:precatalytic spliceosome"/>
    <property type="evidence" value="ECO:0007669"/>
    <property type="project" value="TreeGrafter"/>
</dbReference>
<dbReference type="PROSITE" id="PS01159">
    <property type="entry name" value="WW_DOMAIN_1"/>
    <property type="match status" value="1"/>
</dbReference>
<dbReference type="RefSeq" id="XP_008299990.1">
    <property type="nucleotide sequence ID" value="XM_008301768.1"/>
</dbReference>
<keyword evidence="10" id="KW-1185">Reference proteome</keyword>
<reference evidence="9" key="1">
    <citation type="submission" date="2023-09" db="UniProtKB">
        <authorList>
            <consortium name="Ensembl"/>
        </authorList>
    </citation>
    <scope>IDENTIFICATION</scope>
</reference>
<reference evidence="11" key="2">
    <citation type="submission" date="2025-04" db="UniProtKB">
        <authorList>
            <consortium name="RefSeq"/>
        </authorList>
    </citation>
    <scope>IDENTIFICATION</scope>
</reference>
<evidence type="ECO:0000256" key="2">
    <source>
        <dbReference type="ARBA" id="ARBA00022723"/>
    </source>
</evidence>
<dbReference type="CDD" id="cd00201">
    <property type="entry name" value="WW"/>
    <property type="match status" value="2"/>
</dbReference>
<dbReference type="InterPro" id="IPR036236">
    <property type="entry name" value="Znf_C2H2_sf"/>
</dbReference>
<dbReference type="Gene3D" id="3.30.160.60">
    <property type="entry name" value="Classic Zinc Finger"/>
    <property type="match status" value="1"/>
</dbReference>
<dbReference type="InterPro" id="IPR013085">
    <property type="entry name" value="U1-CZ_Znf_C2H2"/>
</dbReference>
<comment type="subcellular location">
    <subcellularLocation>
        <location evidence="1">Nucleus</location>
    </subcellularLocation>
</comment>
<evidence type="ECO:0000256" key="4">
    <source>
        <dbReference type="ARBA" id="ARBA00022833"/>
    </source>
</evidence>
<feature type="region of interest" description="Disordered" evidence="6">
    <location>
        <begin position="201"/>
        <end position="427"/>
    </location>
</feature>
<organism evidence="9">
    <name type="scientific">Stegastes partitus</name>
    <name type="common">bicolor damselfish</name>
    <dbReference type="NCBI Taxonomy" id="144197"/>
    <lineage>
        <taxon>Eukaryota</taxon>
        <taxon>Metazoa</taxon>
        <taxon>Chordata</taxon>
        <taxon>Craniata</taxon>
        <taxon>Vertebrata</taxon>
        <taxon>Euteleostomi</taxon>
        <taxon>Actinopterygii</taxon>
        <taxon>Neopterygii</taxon>
        <taxon>Teleostei</taxon>
        <taxon>Neoteleostei</taxon>
        <taxon>Acanthomorphata</taxon>
        <taxon>Ovalentaria</taxon>
        <taxon>Pomacentridae</taxon>
        <taxon>Stegastes</taxon>
    </lineage>
</organism>
<dbReference type="InterPro" id="IPR000690">
    <property type="entry name" value="Matrin/U1-C_Znf_C2H2"/>
</dbReference>
<evidence type="ECO:0000256" key="1">
    <source>
        <dbReference type="ARBA" id="ARBA00004123"/>
    </source>
</evidence>
<dbReference type="AlphaFoldDB" id="A0A3B4Z382"/>
<dbReference type="GO" id="GO:0003723">
    <property type="term" value="F:RNA binding"/>
    <property type="evidence" value="ECO:0007669"/>
    <property type="project" value="TreeGrafter"/>
</dbReference>
<dbReference type="InterPro" id="IPR001202">
    <property type="entry name" value="WW_dom"/>
</dbReference>
<dbReference type="Proteomes" id="UP000694891">
    <property type="component" value="Unplaced"/>
</dbReference>
<dbReference type="SMART" id="SM00456">
    <property type="entry name" value="WW"/>
    <property type="match status" value="2"/>
</dbReference>